<sequence length="202" mass="22035">MGFRQAAVLSSSSFFLGILFICFNIDHRILWLKLSTENIQAAYEFYETFYNAPPAVKALMHSMMGVGLMGLIGKLMKWDESALFFDGTSLAAFLFAITIYLSVTIPGLKSILLPASESLKLIQNNVEGGTEADRVEALRVMCAGNSLIVLCLVGVLCLQAGQEYARRIEQRERQKLAELDAKEAAAAAAGGEGTKAETKKDK</sequence>
<dbReference type="GO" id="GO:0005789">
    <property type="term" value="C:endoplasmic reticulum membrane"/>
    <property type="evidence" value="ECO:0007669"/>
    <property type="project" value="TreeGrafter"/>
</dbReference>
<accession>A0A164VRA5</accession>
<dbReference type="InterPro" id="IPR013248">
    <property type="entry name" value="Psh3/Shr3"/>
</dbReference>
<dbReference type="GO" id="GO:0051082">
    <property type="term" value="F:unfolded protein binding"/>
    <property type="evidence" value="ECO:0007669"/>
    <property type="project" value="TreeGrafter"/>
</dbReference>
<dbReference type="PANTHER" id="PTHR28228:SF1">
    <property type="entry name" value="SECRETORY COMPONENT PROTEIN SHR3"/>
    <property type="match status" value="1"/>
</dbReference>
<organism evidence="2 3">
    <name type="scientific">Sistotremastrum niveocremeum HHB9708</name>
    <dbReference type="NCBI Taxonomy" id="1314777"/>
    <lineage>
        <taxon>Eukaryota</taxon>
        <taxon>Fungi</taxon>
        <taxon>Dikarya</taxon>
        <taxon>Basidiomycota</taxon>
        <taxon>Agaricomycotina</taxon>
        <taxon>Agaricomycetes</taxon>
        <taxon>Sistotremastrales</taxon>
        <taxon>Sistotremastraceae</taxon>
        <taxon>Sertulicium</taxon>
        <taxon>Sertulicium niveocremeum</taxon>
    </lineage>
</organism>
<protein>
    <recommendedName>
        <fullName evidence="4">Shr3 amino acid permease chaperone</fullName>
    </recommendedName>
</protein>
<dbReference type="OrthoDB" id="5229808at2759"/>
<dbReference type="AlphaFoldDB" id="A0A164VRA5"/>
<keyword evidence="3" id="KW-1185">Reference proteome</keyword>
<dbReference type="STRING" id="1314777.A0A164VRA5"/>
<reference evidence="2 3" key="1">
    <citation type="journal article" date="2016" name="Mol. Biol. Evol.">
        <title>Comparative Genomics of Early-Diverging Mushroom-Forming Fungi Provides Insights into the Origins of Lignocellulose Decay Capabilities.</title>
        <authorList>
            <person name="Nagy L.G."/>
            <person name="Riley R."/>
            <person name="Tritt A."/>
            <person name="Adam C."/>
            <person name="Daum C."/>
            <person name="Floudas D."/>
            <person name="Sun H."/>
            <person name="Yadav J.S."/>
            <person name="Pangilinan J."/>
            <person name="Larsson K.H."/>
            <person name="Matsuura K."/>
            <person name="Barry K."/>
            <person name="Labutti K."/>
            <person name="Kuo R."/>
            <person name="Ohm R.A."/>
            <person name="Bhattacharya S.S."/>
            <person name="Shirouzu T."/>
            <person name="Yoshinaga Y."/>
            <person name="Martin F.M."/>
            <person name="Grigoriev I.V."/>
            <person name="Hibbett D.S."/>
        </authorList>
    </citation>
    <scope>NUCLEOTIDE SEQUENCE [LARGE SCALE GENOMIC DNA]</scope>
    <source>
        <strain evidence="2 3">HHB9708</strain>
    </source>
</reference>
<feature type="transmembrane region" description="Helical" evidence="1">
    <location>
        <begin position="83"/>
        <end position="103"/>
    </location>
</feature>
<feature type="transmembrane region" description="Helical" evidence="1">
    <location>
        <begin position="137"/>
        <end position="158"/>
    </location>
</feature>
<dbReference type="EMBL" id="KV419404">
    <property type="protein sequence ID" value="KZS94392.1"/>
    <property type="molecule type" value="Genomic_DNA"/>
</dbReference>
<proteinExistence type="predicted"/>
<evidence type="ECO:0008006" key="4">
    <source>
        <dbReference type="Google" id="ProtNLM"/>
    </source>
</evidence>
<evidence type="ECO:0000313" key="3">
    <source>
        <dbReference type="Proteomes" id="UP000076722"/>
    </source>
</evidence>
<evidence type="ECO:0000256" key="1">
    <source>
        <dbReference type="SAM" id="Phobius"/>
    </source>
</evidence>
<dbReference type="SMART" id="SM00786">
    <property type="entry name" value="SHR3_chaperone"/>
    <property type="match status" value="1"/>
</dbReference>
<dbReference type="GO" id="GO:0006888">
    <property type="term" value="P:endoplasmic reticulum to Golgi vesicle-mediated transport"/>
    <property type="evidence" value="ECO:0007669"/>
    <property type="project" value="TreeGrafter"/>
</dbReference>
<feature type="transmembrane region" description="Helical" evidence="1">
    <location>
        <begin position="6"/>
        <end position="25"/>
    </location>
</feature>
<dbReference type="PANTHER" id="PTHR28228">
    <property type="entry name" value="SECRETORY COMPONENT PROTEIN SHR3"/>
    <property type="match status" value="1"/>
</dbReference>
<name>A0A164VRA5_9AGAM</name>
<dbReference type="Proteomes" id="UP000076722">
    <property type="component" value="Unassembled WGS sequence"/>
</dbReference>
<keyword evidence="1" id="KW-0472">Membrane</keyword>
<keyword evidence="1" id="KW-1133">Transmembrane helix</keyword>
<dbReference type="Pfam" id="PF08229">
    <property type="entry name" value="SHR3_chaperone"/>
    <property type="match status" value="1"/>
</dbReference>
<keyword evidence="1" id="KW-0812">Transmembrane</keyword>
<gene>
    <name evidence="2" type="ORF">SISNIDRAFT_548964</name>
</gene>
<evidence type="ECO:0000313" key="2">
    <source>
        <dbReference type="EMBL" id="KZS94392.1"/>
    </source>
</evidence>